<name>A0A929KSY8_9SPHI</name>
<sequence length="186" mass="21292">MTKAEIEKHLSASIGKPKVIALANQLVLDGNDLKELIDVTFHKDEGIGFRAVWVLENIFLDHPDAFLPHIPYFLDRFKDVTNPGCKRHYSKITMHLMEKQAPDNVKQFVSTLELEPAIEKCFDWMIDPEVKVAVKVYAAEALFAMRKRYDWIADELKAQLQFMMREGGTFANTAGKRLLQALAKDK</sequence>
<comment type="caution">
    <text evidence="1">The sequence shown here is derived from an EMBL/GenBank/DDBJ whole genome shotgun (WGS) entry which is preliminary data.</text>
</comment>
<reference evidence="1" key="1">
    <citation type="submission" date="2020-10" db="EMBL/GenBank/DDBJ databases">
        <title>Mucilaginibacter mali sp. nov., isolated from rhizosphere soil of apple orchard.</title>
        <authorList>
            <person name="Lee J.-S."/>
            <person name="Kim H.S."/>
            <person name="Kim J.-S."/>
        </authorList>
    </citation>
    <scope>NUCLEOTIDE SEQUENCE</scope>
    <source>
        <strain evidence="1">KCTC 22746</strain>
    </source>
</reference>
<proteinExistence type="predicted"/>
<dbReference type="EMBL" id="JADFFL010000001">
    <property type="protein sequence ID" value="MBE9660597.1"/>
    <property type="molecule type" value="Genomic_DNA"/>
</dbReference>
<dbReference type="Proteomes" id="UP000622475">
    <property type="component" value="Unassembled WGS sequence"/>
</dbReference>
<protein>
    <submittedName>
        <fullName evidence="1">Uncharacterized protein</fullName>
    </submittedName>
</protein>
<evidence type="ECO:0000313" key="1">
    <source>
        <dbReference type="EMBL" id="MBE9660597.1"/>
    </source>
</evidence>
<gene>
    <name evidence="1" type="ORF">IRJ16_01765</name>
</gene>
<dbReference type="SUPFAM" id="SSF48371">
    <property type="entry name" value="ARM repeat"/>
    <property type="match status" value="1"/>
</dbReference>
<dbReference type="RefSeq" id="WP_194109792.1">
    <property type="nucleotide sequence ID" value="NZ_JADFFL010000001.1"/>
</dbReference>
<accession>A0A929KSY8</accession>
<keyword evidence="2" id="KW-1185">Reference proteome</keyword>
<dbReference type="AlphaFoldDB" id="A0A929KSY8"/>
<evidence type="ECO:0000313" key="2">
    <source>
        <dbReference type="Proteomes" id="UP000622475"/>
    </source>
</evidence>
<organism evidence="1 2">
    <name type="scientific">Mucilaginibacter myungsuensis</name>
    <dbReference type="NCBI Taxonomy" id="649104"/>
    <lineage>
        <taxon>Bacteria</taxon>
        <taxon>Pseudomonadati</taxon>
        <taxon>Bacteroidota</taxon>
        <taxon>Sphingobacteriia</taxon>
        <taxon>Sphingobacteriales</taxon>
        <taxon>Sphingobacteriaceae</taxon>
        <taxon>Mucilaginibacter</taxon>
    </lineage>
</organism>
<dbReference type="InterPro" id="IPR016024">
    <property type="entry name" value="ARM-type_fold"/>
</dbReference>